<dbReference type="AlphaFoldDB" id="A0A918LFY6"/>
<dbReference type="GO" id="GO:0005524">
    <property type="term" value="F:ATP binding"/>
    <property type="evidence" value="ECO:0007669"/>
    <property type="project" value="UniProtKB-KW"/>
</dbReference>
<evidence type="ECO:0000256" key="7">
    <source>
        <dbReference type="RuleBase" id="RU363039"/>
    </source>
</evidence>
<dbReference type="PANTHER" id="PTHR45765:SF1">
    <property type="entry name" value="METHIONINE--TRNA LIGASE, CYTOPLASMIC"/>
    <property type="match status" value="1"/>
</dbReference>
<keyword evidence="2 7" id="KW-0547">Nucleotide-binding</keyword>
<dbReference type="InterPro" id="IPR015413">
    <property type="entry name" value="Methionyl/Leucyl_tRNA_Synth"/>
</dbReference>
<dbReference type="InterPro" id="IPR001412">
    <property type="entry name" value="aa-tRNA-synth_I_CS"/>
</dbReference>
<evidence type="ECO:0000256" key="6">
    <source>
        <dbReference type="ARBA" id="ARBA00047364"/>
    </source>
</evidence>
<comment type="similarity">
    <text evidence="7">Belongs to the class-I aminoacyl-tRNA synthetase family.</text>
</comment>
<name>A0A918LFY6_9PSEU</name>
<keyword evidence="5 7" id="KW-0030">Aminoacyl-tRNA synthetase</keyword>
<evidence type="ECO:0000259" key="8">
    <source>
        <dbReference type="Pfam" id="PF09334"/>
    </source>
</evidence>
<reference evidence="9" key="2">
    <citation type="submission" date="2020-09" db="EMBL/GenBank/DDBJ databases">
        <authorList>
            <person name="Sun Q."/>
            <person name="Ohkuma M."/>
        </authorList>
    </citation>
    <scope>NUCLEOTIDE SEQUENCE</scope>
    <source>
        <strain evidence="9">JCM 3276</strain>
    </source>
</reference>
<keyword evidence="1 7" id="KW-0436">Ligase</keyword>
<dbReference type="GO" id="GO:0005829">
    <property type="term" value="C:cytosol"/>
    <property type="evidence" value="ECO:0007669"/>
    <property type="project" value="TreeGrafter"/>
</dbReference>
<evidence type="ECO:0000313" key="10">
    <source>
        <dbReference type="Proteomes" id="UP000660680"/>
    </source>
</evidence>
<keyword evidence="10" id="KW-1185">Reference proteome</keyword>
<dbReference type="InterPro" id="IPR029038">
    <property type="entry name" value="MetRS_Zn"/>
</dbReference>
<dbReference type="InterPro" id="IPR014729">
    <property type="entry name" value="Rossmann-like_a/b/a_fold"/>
</dbReference>
<dbReference type="InterPro" id="IPR023458">
    <property type="entry name" value="Met-tRNA_ligase_1"/>
</dbReference>
<feature type="domain" description="Methionyl/Leucyl tRNA synthetase" evidence="8">
    <location>
        <begin position="13"/>
        <end position="391"/>
    </location>
</feature>
<dbReference type="Gene3D" id="3.40.50.620">
    <property type="entry name" value="HUPs"/>
    <property type="match status" value="1"/>
</dbReference>
<dbReference type="Gene3D" id="2.20.28.20">
    <property type="entry name" value="Methionyl-tRNA synthetase, Zn-domain"/>
    <property type="match status" value="1"/>
</dbReference>
<gene>
    <name evidence="9" type="ORF">GCM10010171_40970</name>
</gene>
<evidence type="ECO:0000256" key="5">
    <source>
        <dbReference type="ARBA" id="ARBA00023146"/>
    </source>
</evidence>
<organism evidence="9 10">
    <name type="scientific">Actinokineospora fastidiosa</name>
    <dbReference type="NCBI Taxonomy" id="1816"/>
    <lineage>
        <taxon>Bacteria</taxon>
        <taxon>Bacillati</taxon>
        <taxon>Actinomycetota</taxon>
        <taxon>Actinomycetes</taxon>
        <taxon>Pseudonocardiales</taxon>
        <taxon>Pseudonocardiaceae</taxon>
        <taxon>Actinokineospora</taxon>
    </lineage>
</organism>
<reference evidence="9" key="1">
    <citation type="journal article" date="2014" name="Int. J. Syst. Evol. Microbiol.">
        <title>Complete genome sequence of Corynebacterium casei LMG S-19264T (=DSM 44701T), isolated from a smear-ripened cheese.</title>
        <authorList>
            <consortium name="US DOE Joint Genome Institute (JGI-PGF)"/>
            <person name="Walter F."/>
            <person name="Albersmeier A."/>
            <person name="Kalinowski J."/>
            <person name="Ruckert C."/>
        </authorList>
    </citation>
    <scope>NUCLEOTIDE SEQUENCE</scope>
    <source>
        <strain evidence="9">JCM 3276</strain>
    </source>
</reference>
<dbReference type="Pfam" id="PF09334">
    <property type="entry name" value="tRNA-synt_1g"/>
    <property type="match status" value="1"/>
</dbReference>
<protein>
    <recommendedName>
        <fullName evidence="8">Methionyl/Leucyl tRNA synthetase domain-containing protein</fullName>
    </recommendedName>
</protein>
<dbReference type="EMBL" id="BMRB01000003">
    <property type="protein sequence ID" value="GGS42011.1"/>
    <property type="molecule type" value="Genomic_DNA"/>
</dbReference>
<keyword evidence="3 7" id="KW-0067">ATP-binding</keyword>
<dbReference type="RefSeq" id="WP_189212136.1">
    <property type="nucleotide sequence ID" value="NZ_BMRB01000003.1"/>
</dbReference>
<comment type="catalytic activity">
    <reaction evidence="6">
        <text>tRNA(Met) + L-methionine + ATP = L-methionyl-tRNA(Met) + AMP + diphosphate</text>
        <dbReference type="Rhea" id="RHEA:13481"/>
        <dbReference type="Rhea" id="RHEA-COMP:9667"/>
        <dbReference type="Rhea" id="RHEA-COMP:9698"/>
        <dbReference type="ChEBI" id="CHEBI:30616"/>
        <dbReference type="ChEBI" id="CHEBI:33019"/>
        <dbReference type="ChEBI" id="CHEBI:57844"/>
        <dbReference type="ChEBI" id="CHEBI:78442"/>
        <dbReference type="ChEBI" id="CHEBI:78530"/>
        <dbReference type="ChEBI" id="CHEBI:456215"/>
        <dbReference type="EC" id="6.1.1.10"/>
    </reaction>
</comment>
<evidence type="ECO:0000256" key="4">
    <source>
        <dbReference type="ARBA" id="ARBA00022917"/>
    </source>
</evidence>
<dbReference type="PROSITE" id="PS00178">
    <property type="entry name" value="AA_TRNA_LIGASE_I"/>
    <property type="match status" value="1"/>
</dbReference>
<proteinExistence type="inferred from homology"/>
<accession>A0A918LFY6</accession>
<sequence>MNRPALIIDTPPTPNGDLHVGHIAGPFMAADVHARYLRATGRPVVFSTGTDESQTYVLASARRKGLTPQELGQRSWHEIRATLAAMGVSLDGFAPFDDRYRAAVLDFLTPLHAAGKFRTRTVPLPYNERTGEFLVEGLVSGDCPLCLVFSRGGLCEACGHPNNFDELLDPRSTMDTDDPVTVRDAEILVLPMEEYREQLTEFYRAREHRMRPHTVQLVRELLARPLPDFPVTYPVGWGIPAPFPETPGQTINAWAEGIPAVMYCTAYAAEQIGQPVAADDEHWRAERDAEVVYFIGFDNIYFWGFTHVALLMAHEGEYVLPDAIISNEFYELENSKFSTSLGNVVYPRDLLEEVPRDLIRFYLALSAPEHQQTNFGREALEKVTGSRLVEPWNRLAGLLGKAVAEAGADGIEQPVPDAARQRASAMLDRFRACYELDGYSLNRAAAYIADQLPRLVRAAESGADLGGLFFEVRALLRGAAPILVDLGESAGPFEAGEETAVLPFALPLLAKAGQR</sequence>
<evidence type="ECO:0000256" key="3">
    <source>
        <dbReference type="ARBA" id="ARBA00022840"/>
    </source>
</evidence>
<evidence type="ECO:0000313" key="9">
    <source>
        <dbReference type="EMBL" id="GGS42011.1"/>
    </source>
</evidence>
<dbReference type="GO" id="GO:0006431">
    <property type="term" value="P:methionyl-tRNA aminoacylation"/>
    <property type="evidence" value="ECO:0007669"/>
    <property type="project" value="TreeGrafter"/>
</dbReference>
<keyword evidence="4 7" id="KW-0648">Protein biosynthesis</keyword>
<evidence type="ECO:0000256" key="2">
    <source>
        <dbReference type="ARBA" id="ARBA00022741"/>
    </source>
</evidence>
<dbReference type="Proteomes" id="UP000660680">
    <property type="component" value="Unassembled WGS sequence"/>
</dbReference>
<evidence type="ECO:0000256" key="1">
    <source>
        <dbReference type="ARBA" id="ARBA00022598"/>
    </source>
</evidence>
<dbReference type="PANTHER" id="PTHR45765">
    <property type="entry name" value="METHIONINE--TRNA LIGASE"/>
    <property type="match status" value="1"/>
</dbReference>
<dbReference type="SUPFAM" id="SSF52374">
    <property type="entry name" value="Nucleotidylyl transferase"/>
    <property type="match status" value="1"/>
</dbReference>
<dbReference type="GO" id="GO:0004825">
    <property type="term" value="F:methionine-tRNA ligase activity"/>
    <property type="evidence" value="ECO:0007669"/>
    <property type="project" value="UniProtKB-EC"/>
</dbReference>
<comment type="caution">
    <text evidence="9">The sequence shown here is derived from an EMBL/GenBank/DDBJ whole genome shotgun (WGS) entry which is preliminary data.</text>
</comment>